<accession>A0ABS6JEQ9</accession>
<reference evidence="2 3" key="1">
    <citation type="submission" date="2021-06" db="EMBL/GenBank/DDBJ databases">
        <title>Bacillus sp. RD4P76, an endophyte from a halophyte.</title>
        <authorList>
            <person name="Sun J.-Q."/>
        </authorList>
    </citation>
    <scope>NUCLEOTIDE SEQUENCE [LARGE SCALE GENOMIC DNA]</scope>
    <source>
        <strain evidence="2 3">CGMCC 1.15917</strain>
    </source>
</reference>
<name>A0ABS6JEQ9_9BACI</name>
<proteinExistence type="predicted"/>
<evidence type="ECO:0000313" key="2">
    <source>
        <dbReference type="EMBL" id="MBU9711699.1"/>
    </source>
</evidence>
<dbReference type="Pfam" id="PF00583">
    <property type="entry name" value="Acetyltransf_1"/>
    <property type="match status" value="1"/>
</dbReference>
<dbReference type="Proteomes" id="UP000784880">
    <property type="component" value="Unassembled WGS sequence"/>
</dbReference>
<dbReference type="RefSeq" id="WP_217065719.1">
    <property type="nucleotide sequence ID" value="NZ_JAHQCS010000080.1"/>
</dbReference>
<keyword evidence="3" id="KW-1185">Reference proteome</keyword>
<sequence length="305" mass="35991">MHKEIRMLHKEDYQHFAEMDTGISDDYVGRIFDRLTTGNHRLYGLFLDDQLVSMGGYSIFAGRYAMLGRLRSDRRFRGKDLATELLSHILNGAFKVNGIEWVGGNTQEDNTPARRVLEKIGLTPILTVHGVLSQDISILKSDARPWKQINSVERKWFWLQERYVKTGKVFPYECYYSFPSSHALFQEEEIEKWTFFENEEQTRFIITKRDQKGHQYLHVVYPWNDFSTQKGFWETVAKGYDQMQKEIELEDKDSDTEKSKGFPGAKESFIWLDLTKDEVQRLPQEHPFEVPPAWVLYGVRKEERK</sequence>
<evidence type="ECO:0000259" key="1">
    <source>
        <dbReference type="PROSITE" id="PS51186"/>
    </source>
</evidence>
<comment type="caution">
    <text evidence="2">The sequence shown here is derived from an EMBL/GenBank/DDBJ whole genome shotgun (WGS) entry which is preliminary data.</text>
</comment>
<evidence type="ECO:0000313" key="3">
    <source>
        <dbReference type="Proteomes" id="UP000784880"/>
    </source>
</evidence>
<dbReference type="InterPro" id="IPR000182">
    <property type="entry name" value="GNAT_dom"/>
</dbReference>
<dbReference type="PROSITE" id="PS51186">
    <property type="entry name" value="GNAT"/>
    <property type="match status" value="1"/>
</dbReference>
<feature type="domain" description="N-acetyltransferase" evidence="1">
    <location>
        <begin position="3"/>
        <end position="145"/>
    </location>
</feature>
<dbReference type="EMBL" id="JAHQCS010000080">
    <property type="protein sequence ID" value="MBU9711699.1"/>
    <property type="molecule type" value="Genomic_DNA"/>
</dbReference>
<protein>
    <submittedName>
        <fullName evidence="2">GNAT family N-acetyltransferase</fullName>
    </submittedName>
</protein>
<organism evidence="2 3">
    <name type="scientific">Evansella tamaricis</name>
    <dbReference type="NCBI Taxonomy" id="2069301"/>
    <lineage>
        <taxon>Bacteria</taxon>
        <taxon>Bacillati</taxon>
        <taxon>Bacillota</taxon>
        <taxon>Bacilli</taxon>
        <taxon>Bacillales</taxon>
        <taxon>Bacillaceae</taxon>
        <taxon>Evansella</taxon>
    </lineage>
</organism>
<gene>
    <name evidence="2" type="ORF">KS419_08120</name>
</gene>